<proteinExistence type="predicted"/>
<reference evidence="1 2" key="1">
    <citation type="submission" date="2017-01" db="EMBL/GenBank/DDBJ databases">
        <authorList>
            <person name="Varghese N."/>
            <person name="Submissions S."/>
        </authorList>
    </citation>
    <scope>NUCLEOTIDE SEQUENCE [LARGE SCALE GENOMIC DNA]</scope>
    <source>
        <strain evidence="1 2">RUG2-6</strain>
    </source>
</reference>
<protein>
    <submittedName>
        <fullName evidence="1">Uncharacterized protein</fullName>
    </submittedName>
</protein>
<dbReference type="Gene3D" id="1.10.357.10">
    <property type="entry name" value="Tetracycline Repressor, domain 2"/>
    <property type="match status" value="1"/>
</dbReference>
<dbReference type="Proteomes" id="UP000185829">
    <property type="component" value="Unassembled WGS sequence"/>
</dbReference>
<evidence type="ECO:0000313" key="1">
    <source>
        <dbReference type="EMBL" id="SIR70814.1"/>
    </source>
</evidence>
<accession>A0A9X8RB27</accession>
<dbReference type="EMBL" id="FTMX01000005">
    <property type="protein sequence ID" value="SIR70814.1"/>
    <property type="molecule type" value="Genomic_DNA"/>
</dbReference>
<evidence type="ECO:0000313" key="2">
    <source>
        <dbReference type="Proteomes" id="UP000185829"/>
    </source>
</evidence>
<sequence>MSSSNKLSTVKGNQSINREKVQRCLHSGNWAWVKKALFRRFGSKKNLLEPAFDRYHYAKEMTKFFNEEQIVWNLHSDLQLISRTYHEIMNRNPKMIMISIKEEGNLPRLRERTHKHSRQLLEISTKYFNAMHEGGKLIHTDPELQAFSFMKTNFGAFMNNLDDDEN</sequence>
<dbReference type="AlphaFoldDB" id="A0A9X8RB27"/>
<name>A0A9X8RB27_9BACI</name>
<organism evidence="1 2">
    <name type="scientific">Peribacillus simplex</name>
    <dbReference type="NCBI Taxonomy" id="1478"/>
    <lineage>
        <taxon>Bacteria</taxon>
        <taxon>Bacillati</taxon>
        <taxon>Bacillota</taxon>
        <taxon>Bacilli</taxon>
        <taxon>Bacillales</taxon>
        <taxon>Bacillaceae</taxon>
        <taxon>Peribacillus</taxon>
    </lineage>
</organism>
<comment type="caution">
    <text evidence="1">The sequence shown here is derived from an EMBL/GenBank/DDBJ whole genome shotgun (WGS) entry which is preliminary data.</text>
</comment>
<dbReference type="RefSeq" id="WP_076369221.1">
    <property type="nucleotide sequence ID" value="NZ_FTMX01000005.1"/>
</dbReference>
<gene>
    <name evidence="1" type="ORF">SAMN05878482_105127</name>
</gene>